<reference evidence="1 2" key="1">
    <citation type="submission" date="2016-10" db="EMBL/GenBank/DDBJ databases">
        <authorList>
            <person name="de Groot N.N."/>
        </authorList>
    </citation>
    <scope>NUCLEOTIDE SEQUENCE [LARGE SCALE GENOMIC DNA]</scope>
    <source>
        <strain evidence="1">MBHS1</strain>
    </source>
</reference>
<protein>
    <submittedName>
        <fullName evidence="1">Uncharacterized protein</fullName>
    </submittedName>
</protein>
<proteinExistence type="predicted"/>
<dbReference type="EMBL" id="FMSV02000505">
    <property type="protein sequence ID" value="SEH06811.1"/>
    <property type="molecule type" value="Genomic_DNA"/>
</dbReference>
<dbReference type="Proteomes" id="UP000236724">
    <property type="component" value="Unassembled WGS sequence"/>
</dbReference>
<accession>A0A1H6FBN6</accession>
<gene>
    <name evidence="1" type="ORF">MBHS_02677</name>
</gene>
<dbReference type="AlphaFoldDB" id="A0A1H6FBN6"/>
<sequence>MNQQQHGAQDFFYELLANQTVENDCQQISDTRMYAILTKNRQFTPQEQQALLDSPCTQARFTLLADVVKMEQHEQQAAWPPIEALAAAEKSIHKLEFEVSDYYHLTLFPIDAKGTDWEILLTIAPKQRAMFQAGIQLLDEQGLVWLQGQLDAQGQISGFWEQEVNLWDYIHDHTLRIQAL</sequence>
<name>A0A1H6FBN6_9GAMM</name>
<evidence type="ECO:0000313" key="1">
    <source>
        <dbReference type="EMBL" id="SEH06811.1"/>
    </source>
</evidence>
<dbReference type="OrthoDB" id="9997670at2"/>
<keyword evidence="2" id="KW-1185">Reference proteome</keyword>
<organism evidence="1 2">
    <name type="scientific">Candidatus Venteria ishoeyi</name>
    <dbReference type="NCBI Taxonomy" id="1899563"/>
    <lineage>
        <taxon>Bacteria</taxon>
        <taxon>Pseudomonadati</taxon>
        <taxon>Pseudomonadota</taxon>
        <taxon>Gammaproteobacteria</taxon>
        <taxon>Thiotrichales</taxon>
        <taxon>Thiotrichaceae</taxon>
        <taxon>Venteria</taxon>
    </lineage>
</organism>
<dbReference type="RefSeq" id="WP_103920541.1">
    <property type="nucleotide sequence ID" value="NZ_FMSV02000505.1"/>
</dbReference>
<evidence type="ECO:0000313" key="2">
    <source>
        <dbReference type="Proteomes" id="UP000236724"/>
    </source>
</evidence>